<protein>
    <recommendedName>
        <fullName evidence="2">Enoyl-CoA hydratase</fullName>
    </recommendedName>
</protein>
<feature type="non-terminal residue" evidence="1">
    <location>
        <position position="55"/>
    </location>
</feature>
<gene>
    <name evidence="1" type="ORF">METZ01_LOCUS176243</name>
</gene>
<evidence type="ECO:0008006" key="2">
    <source>
        <dbReference type="Google" id="ProtNLM"/>
    </source>
</evidence>
<reference evidence="1" key="1">
    <citation type="submission" date="2018-05" db="EMBL/GenBank/DDBJ databases">
        <authorList>
            <person name="Lanie J.A."/>
            <person name="Ng W.-L."/>
            <person name="Kazmierczak K.M."/>
            <person name="Andrzejewski T.M."/>
            <person name="Davidsen T.M."/>
            <person name="Wayne K.J."/>
            <person name="Tettelin H."/>
            <person name="Glass J.I."/>
            <person name="Rusch D."/>
            <person name="Podicherti R."/>
            <person name="Tsui H.-C.T."/>
            <person name="Winkler M.E."/>
        </authorList>
    </citation>
    <scope>NUCLEOTIDE SEQUENCE</scope>
</reference>
<accession>A0A382CC12</accession>
<evidence type="ECO:0000313" key="1">
    <source>
        <dbReference type="EMBL" id="SVB23389.1"/>
    </source>
</evidence>
<sequence>MPDSPFTLNPRDSILEITLCKGKANVISAEDSRELNRMWEAFRDNPEQRFAILTG</sequence>
<dbReference type="AlphaFoldDB" id="A0A382CC12"/>
<name>A0A382CC12_9ZZZZ</name>
<dbReference type="InterPro" id="IPR029045">
    <property type="entry name" value="ClpP/crotonase-like_dom_sf"/>
</dbReference>
<proteinExistence type="predicted"/>
<organism evidence="1">
    <name type="scientific">marine metagenome</name>
    <dbReference type="NCBI Taxonomy" id="408172"/>
    <lineage>
        <taxon>unclassified sequences</taxon>
        <taxon>metagenomes</taxon>
        <taxon>ecological metagenomes</taxon>
    </lineage>
</organism>
<dbReference type="EMBL" id="UINC01033701">
    <property type="protein sequence ID" value="SVB23389.1"/>
    <property type="molecule type" value="Genomic_DNA"/>
</dbReference>
<dbReference type="SUPFAM" id="SSF52096">
    <property type="entry name" value="ClpP/crotonase"/>
    <property type="match status" value="1"/>
</dbReference>